<dbReference type="AlphaFoldDB" id="A0A9J6B0X6"/>
<proteinExistence type="predicted"/>
<dbReference type="EMBL" id="JACXVP010000001">
    <property type="protein sequence ID" value="KAG5630382.1"/>
    <property type="molecule type" value="Genomic_DNA"/>
</dbReference>
<protein>
    <submittedName>
        <fullName evidence="1">Uncharacterized protein</fullName>
    </submittedName>
</protein>
<evidence type="ECO:0000313" key="1">
    <source>
        <dbReference type="EMBL" id="KAG5630382.1"/>
    </source>
</evidence>
<dbReference type="Proteomes" id="UP000824120">
    <property type="component" value="Chromosome 1"/>
</dbReference>
<comment type="caution">
    <text evidence="1">The sequence shown here is derived from an EMBL/GenBank/DDBJ whole genome shotgun (WGS) entry which is preliminary data.</text>
</comment>
<name>A0A9J6B0X6_SOLCO</name>
<feature type="non-terminal residue" evidence="1">
    <location>
        <position position="1"/>
    </location>
</feature>
<organism evidence="1 2">
    <name type="scientific">Solanum commersonii</name>
    <name type="common">Commerson's wild potato</name>
    <name type="synonym">Commerson's nightshade</name>
    <dbReference type="NCBI Taxonomy" id="4109"/>
    <lineage>
        <taxon>Eukaryota</taxon>
        <taxon>Viridiplantae</taxon>
        <taxon>Streptophyta</taxon>
        <taxon>Embryophyta</taxon>
        <taxon>Tracheophyta</taxon>
        <taxon>Spermatophyta</taxon>
        <taxon>Magnoliopsida</taxon>
        <taxon>eudicotyledons</taxon>
        <taxon>Gunneridae</taxon>
        <taxon>Pentapetalae</taxon>
        <taxon>asterids</taxon>
        <taxon>lamiids</taxon>
        <taxon>Solanales</taxon>
        <taxon>Solanaceae</taxon>
        <taxon>Solanoideae</taxon>
        <taxon>Solaneae</taxon>
        <taxon>Solanum</taxon>
    </lineage>
</organism>
<gene>
    <name evidence="1" type="ORF">H5410_002099</name>
</gene>
<evidence type="ECO:0000313" key="2">
    <source>
        <dbReference type="Proteomes" id="UP000824120"/>
    </source>
</evidence>
<accession>A0A9J6B0X6</accession>
<reference evidence="1 2" key="1">
    <citation type="submission" date="2020-09" db="EMBL/GenBank/DDBJ databases">
        <title>De no assembly of potato wild relative species, Solanum commersonii.</title>
        <authorList>
            <person name="Cho K."/>
        </authorList>
    </citation>
    <scope>NUCLEOTIDE SEQUENCE [LARGE SCALE GENOMIC DNA]</scope>
    <source>
        <strain evidence="1">LZ3.2</strain>
        <tissue evidence="1">Leaf</tissue>
    </source>
</reference>
<dbReference type="OrthoDB" id="194358at2759"/>
<sequence>SNNTYVGSLNVQGSVNDENTLASVRVNQPDSVSKILKEVPGNNKCSGPHAFIFETMSIFITFMTMHYSLWKLAHACSVGVSSCKTINSFRLTNVDTIQSASKPSPKDAFHEKQKYILAKVYFLACRRASEFSICIGLPDWLIRNHGLVVNLSRKNGHNKIRREMEVIKFEGSPQVNLISLKWMMKSF</sequence>
<keyword evidence="2" id="KW-1185">Reference proteome</keyword>